<evidence type="ECO:0000259" key="1">
    <source>
        <dbReference type="PROSITE" id="PS51352"/>
    </source>
</evidence>
<proteinExistence type="predicted"/>
<dbReference type="GO" id="GO:0016209">
    <property type="term" value="F:antioxidant activity"/>
    <property type="evidence" value="ECO:0007669"/>
    <property type="project" value="InterPro"/>
</dbReference>
<comment type="caution">
    <text evidence="3">The sequence shown here is derived from an EMBL/GenBank/DDBJ whole genome shotgun (WGS) entry which is preliminary data.</text>
</comment>
<evidence type="ECO:0000313" key="2">
    <source>
        <dbReference type="EMBL" id="KKL82968.1"/>
    </source>
</evidence>
<dbReference type="EMBL" id="LAZR01022122">
    <property type="protein sequence ID" value="KKL82968.1"/>
    <property type="molecule type" value="Genomic_DNA"/>
</dbReference>
<reference evidence="3" key="1">
    <citation type="journal article" date="2015" name="Nature">
        <title>Complex archaea that bridge the gap between prokaryotes and eukaryotes.</title>
        <authorList>
            <person name="Spang A."/>
            <person name="Saw J.H."/>
            <person name="Jorgensen S.L."/>
            <person name="Zaremba-Niedzwiedzka K."/>
            <person name="Martijn J."/>
            <person name="Lind A.E."/>
            <person name="van Eijk R."/>
            <person name="Schleper C."/>
            <person name="Guy L."/>
            <person name="Ettema T.J."/>
        </authorList>
    </citation>
    <scope>NUCLEOTIDE SEQUENCE</scope>
</reference>
<accession>A0A0F9F9I9</accession>
<organism evidence="3">
    <name type="scientific">marine sediment metagenome</name>
    <dbReference type="NCBI Taxonomy" id="412755"/>
    <lineage>
        <taxon>unclassified sequences</taxon>
        <taxon>metagenomes</taxon>
        <taxon>ecological metagenomes</taxon>
    </lineage>
</organism>
<dbReference type="Pfam" id="PF00578">
    <property type="entry name" value="AhpC-TSA"/>
    <property type="match status" value="1"/>
</dbReference>
<dbReference type="PANTHER" id="PTHR42852:SF13">
    <property type="entry name" value="PROTEIN DIPZ"/>
    <property type="match status" value="1"/>
</dbReference>
<dbReference type="InterPro" id="IPR036249">
    <property type="entry name" value="Thioredoxin-like_sf"/>
</dbReference>
<feature type="non-terminal residue" evidence="3">
    <location>
        <position position="1"/>
    </location>
</feature>
<dbReference type="Gene3D" id="3.40.30.10">
    <property type="entry name" value="Glutaredoxin"/>
    <property type="match status" value="1"/>
</dbReference>
<sequence>KKAVNKSYMKLYIKKNRNFIVKIMEKKDLVVGDEAPLFKLDSFNAGSVDLAEFKGQKTVVIFSRYFGCPICLVDLSTLMKRKAEIEDKGAKILYITQSGEKIAQEYIEKESIDFPVIPNSKDELYAKYGLGVMTAGAFTEIRSKLKEAKELGIEHGEYEGWEKQGPGQFVIDEDGIIIHASTGWLDVDSILSVL</sequence>
<dbReference type="GO" id="GO:0016491">
    <property type="term" value="F:oxidoreductase activity"/>
    <property type="evidence" value="ECO:0007669"/>
    <property type="project" value="InterPro"/>
</dbReference>
<dbReference type="AlphaFoldDB" id="A0A0F9F9I9"/>
<dbReference type="PANTHER" id="PTHR42852">
    <property type="entry name" value="THIOL:DISULFIDE INTERCHANGE PROTEIN DSBE"/>
    <property type="match status" value="1"/>
</dbReference>
<protein>
    <recommendedName>
        <fullName evidence="1">Thioredoxin domain-containing protein</fullName>
    </recommendedName>
</protein>
<dbReference type="InterPro" id="IPR050553">
    <property type="entry name" value="Thioredoxin_ResA/DsbE_sf"/>
</dbReference>
<dbReference type="InterPro" id="IPR013766">
    <property type="entry name" value="Thioredoxin_domain"/>
</dbReference>
<feature type="domain" description="Thioredoxin" evidence="1">
    <location>
        <begin position="29"/>
        <end position="194"/>
    </location>
</feature>
<gene>
    <name evidence="3" type="ORF">LCGC14_1978670</name>
    <name evidence="2" type="ORF">LCGC14_1979480</name>
</gene>
<dbReference type="PROSITE" id="PS51352">
    <property type="entry name" value="THIOREDOXIN_2"/>
    <property type="match status" value="1"/>
</dbReference>
<evidence type="ECO:0000313" key="3">
    <source>
        <dbReference type="EMBL" id="KKL83049.1"/>
    </source>
</evidence>
<dbReference type="EMBL" id="LAZR01022098">
    <property type="protein sequence ID" value="KKL83049.1"/>
    <property type="molecule type" value="Genomic_DNA"/>
</dbReference>
<dbReference type="SUPFAM" id="SSF52833">
    <property type="entry name" value="Thioredoxin-like"/>
    <property type="match status" value="1"/>
</dbReference>
<dbReference type="InterPro" id="IPR000866">
    <property type="entry name" value="AhpC/TSA"/>
</dbReference>
<name>A0A0F9F9I9_9ZZZZ</name>